<reference evidence="2 3" key="1">
    <citation type="submission" date="2017-05" db="EMBL/GenBank/DDBJ databases">
        <title>Vagococcus spp. assemblies.</title>
        <authorList>
            <person name="Gulvik C.A."/>
        </authorList>
    </citation>
    <scope>NUCLEOTIDE SEQUENCE [LARGE SCALE GENOMIC DNA]</scope>
    <source>
        <strain evidence="2 3">DSM 24756</strain>
    </source>
</reference>
<organism evidence="2 3">
    <name type="scientific">Vagococcus entomophilus</name>
    <dbReference type="NCBI Taxonomy" id="1160095"/>
    <lineage>
        <taxon>Bacteria</taxon>
        <taxon>Bacillati</taxon>
        <taxon>Bacillota</taxon>
        <taxon>Bacilli</taxon>
        <taxon>Lactobacillales</taxon>
        <taxon>Enterococcaceae</taxon>
        <taxon>Vagococcus</taxon>
    </lineage>
</organism>
<dbReference type="EMBL" id="NGJZ01000001">
    <property type="protein sequence ID" value="RSU07890.1"/>
    <property type="molecule type" value="Genomic_DNA"/>
</dbReference>
<keyword evidence="1" id="KW-0472">Membrane</keyword>
<dbReference type="RefSeq" id="WP_126821953.1">
    <property type="nucleotide sequence ID" value="NZ_JBHLWU010000001.1"/>
</dbReference>
<accession>A0A430AIH5</accession>
<dbReference type="Pfam" id="PF10066">
    <property type="entry name" value="DUF2304"/>
    <property type="match status" value="1"/>
</dbReference>
<evidence type="ECO:0000256" key="1">
    <source>
        <dbReference type="SAM" id="Phobius"/>
    </source>
</evidence>
<feature type="transmembrane region" description="Helical" evidence="1">
    <location>
        <begin position="36"/>
        <end position="54"/>
    </location>
</feature>
<proteinExistence type="predicted"/>
<comment type="caution">
    <text evidence="2">The sequence shown here is derived from an EMBL/GenBank/DDBJ whole genome shotgun (WGS) entry which is preliminary data.</text>
</comment>
<dbReference type="Proteomes" id="UP000288669">
    <property type="component" value="Unassembled WGS sequence"/>
</dbReference>
<evidence type="ECO:0008006" key="4">
    <source>
        <dbReference type="Google" id="ProtNLM"/>
    </source>
</evidence>
<keyword evidence="1" id="KW-0812">Transmembrane</keyword>
<feature type="transmembrane region" description="Helical" evidence="1">
    <location>
        <begin position="6"/>
        <end position="24"/>
    </location>
</feature>
<evidence type="ECO:0000313" key="2">
    <source>
        <dbReference type="EMBL" id="RSU07890.1"/>
    </source>
</evidence>
<keyword evidence="1" id="KW-1133">Transmembrane helix</keyword>
<dbReference type="InterPro" id="IPR019277">
    <property type="entry name" value="DUF2304"/>
</dbReference>
<dbReference type="AlphaFoldDB" id="A0A430AIH5"/>
<dbReference type="OrthoDB" id="2200011at2"/>
<name>A0A430AIH5_9ENTE</name>
<feature type="transmembrane region" description="Helical" evidence="1">
    <location>
        <begin position="69"/>
        <end position="88"/>
    </location>
</feature>
<gene>
    <name evidence="2" type="ORF">CBF30_01230</name>
</gene>
<keyword evidence="3" id="KW-1185">Reference proteome</keyword>
<sequence>MSSILRIELLVVALLGLFFVVRSINKNRFSLKNSLGWFFLTCGMVLFALFPKIPNWCATSLGFETTANFIYTCGLFYLLFHTILSNIITSRQEEQIKVLVQEISIIKSKGKDGK</sequence>
<protein>
    <recommendedName>
        <fullName evidence="4">Glycosyl transferase</fullName>
    </recommendedName>
</protein>
<evidence type="ECO:0000313" key="3">
    <source>
        <dbReference type="Proteomes" id="UP000288669"/>
    </source>
</evidence>